<reference evidence="2 3" key="1">
    <citation type="submission" date="2019-05" db="EMBL/GenBank/DDBJ databases">
        <title>Draft genome sequence of Nonomuraea zeae DSM 100528.</title>
        <authorList>
            <person name="Saricaoglu S."/>
            <person name="Isik K."/>
        </authorList>
    </citation>
    <scope>NUCLEOTIDE SEQUENCE [LARGE SCALE GENOMIC DNA]</scope>
    <source>
        <strain evidence="2 3">DSM 100528</strain>
    </source>
</reference>
<protein>
    <submittedName>
        <fullName evidence="2">Uncharacterized protein</fullName>
    </submittedName>
</protein>
<evidence type="ECO:0000313" key="3">
    <source>
        <dbReference type="Proteomes" id="UP000306628"/>
    </source>
</evidence>
<dbReference type="AlphaFoldDB" id="A0A5S4GT15"/>
<dbReference type="EMBL" id="VCKX01000027">
    <property type="protein sequence ID" value="TMR36088.1"/>
    <property type="molecule type" value="Genomic_DNA"/>
</dbReference>
<dbReference type="RefSeq" id="WP_138689710.1">
    <property type="nucleotide sequence ID" value="NZ_JBHSAZ010000089.1"/>
</dbReference>
<dbReference type="OrthoDB" id="292843at2"/>
<comment type="caution">
    <text evidence="2">The sequence shown here is derived from an EMBL/GenBank/DDBJ whole genome shotgun (WGS) entry which is preliminary data.</text>
</comment>
<dbReference type="Proteomes" id="UP000306628">
    <property type="component" value="Unassembled WGS sequence"/>
</dbReference>
<feature type="region of interest" description="Disordered" evidence="1">
    <location>
        <begin position="1"/>
        <end position="22"/>
    </location>
</feature>
<proteinExistence type="predicted"/>
<name>A0A5S4GT15_9ACTN</name>
<evidence type="ECO:0000256" key="1">
    <source>
        <dbReference type="SAM" id="MobiDB-lite"/>
    </source>
</evidence>
<gene>
    <name evidence="2" type="ORF">ETD85_11865</name>
</gene>
<sequence>MSVARPWPPGDRAAPRRAAPDPGPLAGLESIGWAELHHAYGPAVDVPGQLRSLLSADAGARGWARHQLWGNVYHQGTRWQASCHVVPFLTELVADPATPDRAAVLALLRAVALGDRDDTQLPFDPGREFAKAESVTGDDVAATLSLLYGGAAGDGDEQFVDAVAVSWDRDAYLAAARISDRFAAWTDDPDPAIAAGAAELLVWFPATASVLARLRDVPGTAGHEVARASANLSLSYLAPGEASIDDRLTALLTAAGSFGVQLTAAVALALRLGDRLPDAALRILAEARDHAGEIDARTFPIPWDRSLLGFAALALHRIGLSP</sequence>
<organism evidence="2 3">
    <name type="scientific">Nonomuraea zeae</name>
    <dbReference type="NCBI Taxonomy" id="1642303"/>
    <lineage>
        <taxon>Bacteria</taxon>
        <taxon>Bacillati</taxon>
        <taxon>Actinomycetota</taxon>
        <taxon>Actinomycetes</taxon>
        <taxon>Streptosporangiales</taxon>
        <taxon>Streptosporangiaceae</taxon>
        <taxon>Nonomuraea</taxon>
    </lineage>
</organism>
<keyword evidence="3" id="KW-1185">Reference proteome</keyword>
<accession>A0A5S4GT15</accession>
<evidence type="ECO:0000313" key="2">
    <source>
        <dbReference type="EMBL" id="TMR36088.1"/>
    </source>
</evidence>